<dbReference type="GeneID" id="68865953"/>
<dbReference type="AlphaFoldDB" id="A0AAQ4CQW8"/>
<keyword evidence="1" id="KW-1133">Transmembrane helix</keyword>
<dbReference type="Proteomes" id="UP001319921">
    <property type="component" value="Chromosome"/>
</dbReference>
<gene>
    <name evidence="2" type="ORF">SACC_12160</name>
</gene>
<keyword evidence="3" id="KW-1185">Reference proteome</keyword>
<protein>
    <recommendedName>
        <fullName evidence="4">DUF929 domain-containing protein</fullName>
    </recommendedName>
</protein>
<evidence type="ECO:0000256" key="1">
    <source>
        <dbReference type="SAM" id="Phobius"/>
    </source>
</evidence>
<organism evidence="2 3">
    <name type="scientific">Saccharolobus caldissimus</name>
    <dbReference type="NCBI Taxonomy" id="1702097"/>
    <lineage>
        <taxon>Archaea</taxon>
        <taxon>Thermoproteota</taxon>
        <taxon>Thermoprotei</taxon>
        <taxon>Sulfolobales</taxon>
        <taxon>Sulfolobaceae</taxon>
        <taxon>Saccharolobus</taxon>
    </lineage>
</organism>
<feature type="transmembrane region" description="Helical" evidence="1">
    <location>
        <begin position="5"/>
        <end position="25"/>
    </location>
</feature>
<dbReference type="RefSeq" id="WP_229572120.1">
    <property type="nucleotide sequence ID" value="NZ_AP025226.1"/>
</dbReference>
<keyword evidence="1" id="KW-0472">Membrane</keyword>
<dbReference type="InterPro" id="IPR009272">
    <property type="entry name" value="DUF929"/>
</dbReference>
<proteinExistence type="predicted"/>
<keyword evidence="1" id="KW-0812">Transmembrane</keyword>
<dbReference type="Pfam" id="PF06053">
    <property type="entry name" value="DUF929"/>
    <property type="match status" value="1"/>
</dbReference>
<evidence type="ECO:0008006" key="4">
    <source>
        <dbReference type="Google" id="ProtNLM"/>
    </source>
</evidence>
<evidence type="ECO:0000313" key="2">
    <source>
        <dbReference type="EMBL" id="BDB98199.1"/>
    </source>
</evidence>
<name>A0AAQ4CQW8_9CREN</name>
<accession>A0AAQ4CQW8</accession>
<dbReference type="KEGG" id="scas:SACC_12160"/>
<reference evidence="2 3" key="1">
    <citation type="journal article" date="2022" name="Microbiol. Resour. Announc.">
        <title>Complete Genome Sequence of the Hyperthermophilic and Acidophilic Archaeon Saccharolobus caldissimus Strain HS-3T.</title>
        <authorList>
            <person name="Sakai H.D."/>
            <person name="Kurosawa N."/>
        </authorList>
    </citation>
    <scope>NUCLEOTIDE SEQUENCE [LARGE SCALE GENOMIC DNA]</scope>
    <source>
        <strain evidence="2 3">JCM32116</strain>
    </source>
</reference>
<feature type="transmembrane region" description="Helical" evidence="1">
    <location>
        <begin position="45"/>
        <end position="69"/>
    </location>
</feature>
<sequence length="230" mass="26326">MNKRLIIIPLIVLFIVFLILPYIFYPFEVPLNTFFKVSDQDLAKAGYTCIIFITWYGCPYGAADSWVLYSFLSHYGKIIYNFSYSDPNDIYPNTPAIIFKSFTPNSTIIFKFVYLYNRYLNATASGEKVNNYVSYGLYKIESELPQYYSIIYKYVVKDWAQGGFFQSAAYLGNPHHIPTVIIISGGKGTYMLIGYIYNPSLIDGLSPQYIITHLNSSFIMKGVETIEGLT</sequence>
<dbReference type="EMBL" id="AP025226">
    <property type="protein sequence ID" value="BDB98199.1"/>
    <property type="molecule type" value="Genomic_DNA"/>
</dbReference>
<evidence type="ECO:0000313" key="3">
    <source>
        <dbReference type="Proteomes" id="UP001319921"/>
    </source>
</evidence>